<reference evidence="1" key="1">
    <citation type="journal article" date="2014" name="Int. J. Syst. Evol. Microbiol.">
        <title>Complete genome sequence of Corynebacterium casei LMG S-19264T (=DSM 44701T), isolated from a smear-ripened cheese.</title>
        <authorList>
            <consortium name="US DOE Joint Genome Institute (JGI-PGF)"/>
            <person name="Walter F."/>
            <person name="Albersmeier A."/>
            <person name="Kalinowski J."/>
            <person name="Ruckert C."/>
        </authorList>
    </citation>
    <scope>NUCLEOTIDE SEQUENCE</scope>
    <source>
        <strain evidence="1">VKM Ac-2007</strain>
    </source>
</reference>
<keyword evidence="2" id="KW-1185">Reference proteome</keyword>
<reference evidence="1" key="2">
    <citation type="submission" date="2023-01" db="EMBL/GenBank/DDBJ databases">
        <authorList>
            <person name="Sun Q."/>
            <person name="Evtushenko L."/>
        </authorList>
    </citation>
    <scope>NUCLEOTIDE SEQUENCE</scope>
    <source>
        <strain evidence="1">VKM Ac-2007</strain>
    </source>
</reference>
<organism evidence="1 2">
    <name type="scientific">Streptosporangium carneum</name>
    <dbReference type="NCBI Taxonomy" id="47481"/>
    <lineage>
        <taxon>Bacteria</taxon>
        <taxon>Bacillati</taxon>
        <taxon>Actinomycetota</taxon>
        <taxon>Actinomycetes</taxon>
        <taxon>Streptosporangiales</taxon>
        <taxon>Streptosporangiaceae</taxon>
        <taxon>Streptosporangium</taxon>
    </lineage>
</organism>
<protein>
    <submittedName>
        <fullName evidence="1">Uncharacterized protein</fullName>
    </submittedName>
</protein>
<dbReference type="EMBL" id="BSEV01000003">
    <property type="protein sequence ID" value="GLK08685.1"/>
    <property type="molecule type" value="Genomic_DNA"/>
</dbReference>
<gene>
    <name evidence="1" type="ORF">GCM10017600_20900</name>
</gene>
<dbReference type="AlphaFoldDB" id="A0A9W6HYI6"/>
<accession>A0A9W6HYI6</accession>
<dbReference type="Proteomes" id="UP001143474">
    <property type="component" value="Unassembled WGS sequence"/>
</dbReference>
<dbReference type="RefSeq" id="WP_271217181.1">
    <property type="nucleotide sequence ID" value="NZ_BAAAVD010000003.1"/>
</dbReference>
<proteinExistence type="predicted"/>
<evidence type="ECO:0000313" key="2">
    <source>
        <dbReference type="Proteomes" id="UP001143474"/>
    </source>
</evidence>
<evidence type="ECO:0000313" key="1">
    <source>
        <dbReference type="EMBL" id="GLK08685.1"/>
    </source>
</evidence>
<name>A0A9W6HYI6_9ACTN</name>
<sequence length="76" mass="7855">MTLSVVLYGLTCAVCGEIDQLWQDVMRGLIECRACGARALAGDDSADADLDGADLDGAEFEGWDVDGADGEGWGAA</sequence>
<comment type="caution">
    <text evidence="1">The sequence shown here is derived from an EMBL/GenBank/DDBJ whole genome shotgun (WGS) entry which is preliminary data.</text>
</comment>